<comment type="caution">
    <text evidence="1">The sequence shown here is derived from an EMBL/GenBank/DDBJ whole genome shotgun (WGS) entry which is preliminary data.</text>
</comment>
<evidence type="ECO:0000313" key="2">
    <source>
        <dbReference type="Proteomes" id="UP000439986"/>
    </source>
</evidence>
<accession>A0A844DDZ8</accession>
<evidence type="ECO:0000313" key="1">
    <source>
        <dbReference type="EMBL" id="MRW86029.1"/>
    </source>
</evidence>
<dbReference type="Pfam" id="PF16157">
    <property type="entry name" value="DUF4865"/>
    <property type="match status" value="1"/>
</dbReference>
<protein>
    <submittedName>
        <fullName evidence="1">DUF4865 family protein</fullName>
    </submittedName>
</protein>
<dbReference type="InterPro" id="IPR032349">
    <property type="entry name" value="DUF4865"/>
</dbReference>
<reference evidence="1 2" key="1">
    <citation type="submission" date="2019-11" db="EMBL/GenBank/DDBJ databases">
        <title>Novel species isolated from a subtropical stream in China.</title>
        <authorList>
            <person name="Lu H."/>
        </authorList>
    </citation>
    <scope>NUCLEOTIDE SEQUENCE [LARGE SCALE GENOMIC DNA]</scope>
    <source>
        <strain evidence="1 2">FT26W</strain>
    </source>
</reference>
<keyword evidence="2" id="KW-1185">Reference proteome</keyword>
<dbReference type="SUPFAM" id="SSF54909">
    <property type="entry name" value="Dimeric alpha+beta barrel"/>
    <property type="match status" value="1"/>
</dbReference>
<sequence>MIAMQYGFVLPADYDMAVVRERIAAKGPLLDDLPGLVFKAYLHAETPAKTYAPFYLWRDEEAMHGFLNSPAFAGVARAFGWPSVKTWTPWHATVGREVRSARLATRSSAAIAPYAALAELREQEQAYARQALAQGALAVVIGFEPVTWTITRLALWRDTAAGGALPDGAAMDRYHVGHVGHVGRVSAPAA</sequence>
<gene>
    <name evidence="1" type="ORF">GJ698_18305</name>
</gene>
<dbReference type="RefSeq" id="WP_154359301.1">
    <property type="nucleotide sequence ID" value="NZ_WKJL01000014.1"/>
</dbReference>
<dbReference type="Proteomes" id="UP000439986">
    <property type="component" value="Unassembled WGS sequence"/>
</dbReference>
<dbReference type="AlphaFoldDB" id="A0A844DDZ8"/>
<dbReference type="InterPro" id="IPR011008">
    <property type="entry name" value="Dimeric_a/b-barrel"/>
</dbReference>
<dbReference type="Gene3D" id="3.30.70.100">
    <property type="match status" value="1"/>
</dbReference>
<organism evidence="1 2">
    <name type="scientific">Duganella aquatilis</name>
    <dbReference type="NCBI Taxonomy" id="2666082"/>
    <lineage>
        <taxon>Bacteria</taxon>
        <taxon>Pseudomonadati</taxon>
        <taxon>Pseudomonadota</taxon>
        <taxon>Betaproteobacteria</taxon>
        <taxon>Burkholderiales</taxon>
        <taxon>Oxalobacteraceae</taxon>
        <taxon>Telluria group</taxon>
        <taxon>Duganella</taxon>
    </lineage>
</organism>
<name>A0A844DDZ8_9BURK</name>
<proteinExistence type="predicted"/>
<dbReference type="EMBL" id="WKJL01000014">
    <property type="protein sequence ID" value="MRW86029.1"/>
    <property type="molecule type" value="Genomic_DNA"/>
</dbReference>